<keyword evidence="2" id="KW-0677">Repeat</keyword>
<evidence type="ECO:0000256" key="3">
    <source>
        <dbReference type="PROSITE-ProRule" id="PRU00221"/>
    </source>
</evidence>
<sequence length="585" mass="67294">TKKRRNETNYLEELTTVFVFFNRFFFGNSFRFSYKVLQVETSIAIVFASFLASICKKYKILKLLYVPFMFYHISTTASIKIHIPLFFIPKEFSSLMSYPILKKYAVRSKIFIIYMIEMRIISNISKKKDTDFACSRPGETNLKNTRGKGKIEKSKQHEKKRKKAKFWAIINRAVFCMILLAEIKRRQSKNKLTNEDMFEKNLHLPFELWRQSCDNFQIVVKFLSTKASNVLFNENSFSVSLSYVITANLRSRLSGGMKEENCNRSKNESPNPPHLTEKEIKMIVESWLRMAHVYWGWIDEFFLIIGKYAKYFRELKIFQGHSNRVTCAQFSPDGQTIVSSSNDQTIRVGVDIWSTIFTRWLYHCVIFGGCCNSNMGFEIWLRSFKIGRPFGSCNKAQFSPDGHAIVSSSYDKTIRIWDLTAGKLVRTLKGHFNVVTGAQFSPNSRTIVSSSWDKTIRLWDVESGKELQKLEGHPTWVRGAQFSPNGRIVVSFSFETIRLWDVASGREIQKLEGHSDIVTGAQFLPDSSTVVSCSVDKTIRIWDVTSGQEIQKLEGHSKVVTGLDVTPDGDTIVSSSDDFTIRLWG</sequence>
<feature type="repeat" description="WD" evidence="3">
    <location>
        <begin position="428"/>
        <end position="469"/>
    </location>
</feature>
<feature type="repeat" description="WD" evidence="3">
    <location>
        <begin position="470"/>
        <end position="510"/>
    </location>
</feature>
<keyword evidence="6" id="KW-1185">Reference proteome</keyword>
<feature type="non-terminal residue" evidence="5">
    <location>
        <position position="1"/>
    </location>
</feature>
<dbReference type="PROSITE" id="PS50082">
    <property type="entry name" value="WD_REPEATS_2"/>
    <property type="match status" value="6"/>
</dbReference>
<feature type="repeat" description="WD" evidence="3">
    <location>
        <begin position="553"/>
        <end position="585"/>
    </location>
</feature>
<keyword evidence="4" id="KW-1133">Transmembrane helix</keyword>
<dbReference type="PRINTS" id="PR00320">
    <property type="entry name" value="GPROTEINBRPT"/>
</dbReference>
<dbReference type="InterPro" id="IPR019775">
    <property type="entry name" value="WD40_repeat_CS"/>
</dbReference>
<dbReference type="AlphaFoldDB" id="X6NS16"/>
<comment type="caution">
    <text evidence="5">The sequence shown here is derived from an EMBL/GenBank/DDBJ whole genome shotgun (WGS) entry which is preliminary data.</text>
</comment>
<dbReference type="SUPFAM" id="SSF50978">
    <property type="entry name" value="WD40 repeat-like"/>
    <property type="match status" value="1"/>
</dbReference>
<feature type="repeat" description="WD" evidence="3">
    <location>
        <begin position="511"/>
        <end position="552"/>
    </location>
</feature>
<dbReference type="PROSITE" id="PS50294">
    <property type="entry name" value="WD_REPEATS_REGION"/>
    <property type="match status" value="5"/>
</dbReference>
<dbReference type="InterPro" id="IPR036322">
    <property type="entry name" value="WD40_repeat_dom_sf"/>
</dbReference>
<keyword evidence="4" id="KW-0472">Membrane</keyword>
<organism evidence="5 6">
    <name type="scientific">Reticulomyxa filosa</name>
    <dbReference type="NCBI Taxonomy" id="46433"/>
    <lineage>
        <taxon>Eukaryota</taxon>
        <taxon>Sar</taxon>
        <taxon>Rhizaria</taxon>
        <taxon>Retaria</taxon>
        <taxon>Foraminifera</taxon>
        <taxon>Monothalamids</taxon>
        <taxon>Reticulomyxidae</taxon>
        <taxon>Reticulomyxa</taxon>
    </lineage>
</organism>
<dbReference type="InterPro" id="IPR015943">
    <property type="entry name" value="WD40/YVTN_repeat-like_dom_sf"/>
</dbReference>
<dbReference type="EMBL" id="ASPP01006275">
    <property type="protein sequence ID" value="ETO29075.1"/>
    <property type="molecule type" value="Genomic_DNA"/>
</dbReference>
<dbReference type="PROSITE" id="PS00678">
    <property type="entry name" value="WD_REPEATS_1"/>
    <property type="match status" value="3"/>
</dbReference>
<dbReference type="InterPro" id="IPR020472">
    <property type="entry name" value="WD40_PAC1"/>
</dbReference>
<dbReference type="PANTHER" id="PTHR19848">
    <property type="entry name" value="WD40 REPEAT PROTEIN"/>
    <property type="match status" value="1"/>
</dbReference>
<accession>X6NS16</accession>
<evidence type="ECO:0000313" key="5">
    <source>
        <dbReference type="EMBL" id="ETO29075.1"/>
    </source>
</evidence>
<name>X6NS16_RETFI</name>
<evidence type="ECO:0000313" key="6">
    <source>
        <dbReference type="Proteomes" id="UP000023152"/>
    </source>
</evidence>
<keyword evidence="4" id="KW-0812">Transmembrane</keyword>
<keyword evidence="1 3" id="KW-0853">WD repeat</keyword>
<evidence type="ECO:0000256" key="1">
    <source>
        <dbReference type="ARBA" id="ARBA00022574"/>
    </source>
</evidence>
<gene>
    <name evidence="5" type="ORF">RFI_08048</name>
</gene>
<evidence type="ECO:0000256" key="4">
    <source>
        <dbReference type="SAM" id="Phobius"/>
    </source>
</evidence>
<protein>
    <submittedName>
        <fullName evidence="5">WD-40 repeat protein</fullName>
    </submittedName>
</protein>
<feature type="transmembrane region" description="Helical" evidence="4">
    <location>
        <begin position="63"/>
        <end position="84"/>
    </location>
</feature>
<proteinExistence type="predicted"/>
<feature type="repeat" description="WD" evidence="3">
    <location>
        <begin position="398"/>
        <end position="427"/>
    </location>
</feature>
<feature type="repeat" description="WD" evidence="3">
    <location>
        <begin position="318"/>
        <end position="348"/>
    </location>
</feature>
<dbReference type="Proteomes" id="UP000023152">
    <property type="component" value="Unassembled WGS sequence"/>
</dbReference>
<dbReference type="SMART" id="SM00320">
    <property type="entry name" value="WD40"/>
    <property type="match status" value="6"/>
</dbReference>
<dbReference type="Pfam" id="PF00400">
    <property type="entry name" value="WD40"/>
    <property type="match status" value="6"/>
</dbReference>
<dbReference type="PANTHER" id="PTHR19848:SF8">
    <property type="entry name" value="F-BOX AND WD REPEAT DOMAIN CONTAINING 7"/>
    <property type="match status" value="1"/>
</dbReference>
<dbReference type="CDD" id="cd00200">
    <property type="entry name" value="WD40"/>
    <property type="match status" value="1"/>
</dbReference>
<dbReference type="Gene3D" id="2.130.10.10">
    <property type="entry name" value="YVTN repeat-like/Quinoprotein amine dehydrogenase"/>
    <property type="match status" value="4"/>
</dbReference>
<evidence type="ECO:0000256" key="2">
    <source>
        <dbReference type="ARBA" id="ARBA00022737"/>
    </source>
</evidence>
<reference evidence="5 6" key="1">
    <citation type="journal article" date="2013" name="Curr. Biol.">
        <title>The Genome of the Foraminiferan Reticulomyxa filosa.</title>
        <authorList>
            <person name="Glockner G."/>
            <person name="Hulsmann N."/>
            <person name="Schleicher M."/>
            <person name="Noegel A.A."/>
            <person name="Eichinger L."/>
            <person name="Gallinger C."/>
            <person name="Pawlowski J."/>
            <person name="Sierra R."/>
            <person name="Euteneuer U."/>
            <person name="Pillet L."/>
            <person name="Moustafa A."/>
            <person name="Platzer M."/>
            <person name="Groth M."/>
            <person name="Szafranski K."/>
            <person name="Schliwa M."/>
        </authorList>
    </citation>
    <scope>NUCLEOTIDE SEQUENCE [LARGE SCALE GENOMIC DNA]</scope>
</reference>
<dbReference type="InterPro" id="IPR001680">
    <property type="entry name" value="WD40_rpt"/>
</dbReference>